<keyword evidence="4" id="KW-1185">Reference proteome</keyword>
<evidence type="ECO:0000256" key="1">
    <source>
        <dbReference type="SAM" id="Phobius"/>
    </source>
</evidence>
<keyword evidence="1" id="KW-0472">Membrane</keyword>
<gene>
    <name evidence="3" type="ORF">CTI12_AA517620</name>
</gene>
<feature type="signal peptide" evidence="2">
    <location>
        <begin position="1"/>
        <end position="20"/>
    </location>
</feature>
<dbReference type="AlphaFoldDB" id="A0A2U1L844"/>
<keyword evidence="1" id="KW-1133">Transmembrane helix</keyword>
<proteinExistence type="predicted"/>
<keyword evidence="1" id="KW-0812">Transmembrane</keyword>
<feature type="chain" id="PRO_5015613129" evidence="2">
    <location>
        <begin position="21"/>
        <end position="106"/>
    </location>
</feature>
<name>A0A2U1L844_ARTAN</name>
<comment type="caution">
    <text evidence="3">The sequence shown here is derived from an EMBL/GenBank/DDBJ whole genome shotgun (WGS) entry which is preliminary data.</text>
</comment>
<keyword evidence="2" id="KW-0732">Signal</keyword>
<feature type="transmembrane region" description="Helical" evidence="1">
    <location>
        <begin position="80"/>
        <end position="103"/>
    </location>
</feature>
<dbReference type="EMBL" id="PKPP01010912">
    <property type="protein sequence ID" value="PWA45154.1"/>
    <property type="molecule type" value="Genomic_DNA"/>
</dbReference>
<protein>
    <submittedName>
        <fullName evidence="3">Reverse transcriptase domain-containing protein</fullName>
    </submittedName>
</protein>
<dbReference type="Proteomes" id="UP000245207">
    <property type="component" value="Unassembled WGS sequence"/>
</dbReference>
<accession>A0A2U1L844</accession>
<keyword evidence="3" id="KW-0548">Nucleotidyltransferase</keyword>
<dbReference type="GO" id="GO:0003964">
    <property type="term" value="F:RNA-directed DNA polymerase activity"/>
    <property type="evidence" value="ECO:0007669"/>
    <property type="project" value="UniProtKB-KW"/>
</dbReference>
<keyword evidence="3" id="KW-0695">RNA-directed DNA polymerase</keyword>
<sequence>MGELLMLLGMMRLLPQLGDPQSSSSCFGHCMGIAKLFFGLRSVNCVTRRRRLCFLTQGLREADRNFSGFGGLILGFPVEALPYLFGLVVGFIFVAVGGSRTLLWPL</sequence>
<keyword evidence="3" id="KW-0808">Transferase</keyword>
<reference evidence="3 4" key="1">
    <citation type="journal article" date="2018" name="Mol. Plant">
        <title>The genome of Artemisia annua provides insight into the evolution of Asteraceae family and artemisinin biosynthesis.</title>
        <authorList>
            <person name="Shen Q."/>
            <person name="Zhang L."/>
            <person name="Liao Z."/>
            <person name="Wang S."/>
            <person name="Yan T."/>
            <person name="Shi P."/>
            <person name="Liu M."/>
            <person name="Fu X."/>
            <person name="Pan Q."/>
            <person name="Wang Y."/>
            <person name="Lv Z."/>
            <person name="Lu X."/>
            <person name="Zhang F."/>
            <person name="Jiang W."/>
            <person name="Ma Y."/>
            <person name="Chen M."/>
            <person name="Hao X."/>
            <person name="Li L."/>
            <person name="Tang Y."/>
            <person name="Lv G."/>
            <person name="Zhou Y."/>
            <person name="Sun X."/>
            <person name="Brodelius P.E."/>
            <person name="Rose J.K.C."/>
            <person name="Tang K."/>
        </authorList>
    </citation>
    <scope>NUCLEOTIDE SEQUENCE [LARGE SCALE GENOMIC DNA]</scope>
    <source>
        <strain evidence="4">cv. Huhao1</strain>
        <tissue evidence="3">Leaf</tissue>
    </source>
</reference>
<evidence type="ECO:0000313" key="4">
    <source>
        <dbReference type="Proteomes" id="UP000245207"/>
    </source>
</evidence>
<organism evidence="3 4">
    <name type="scientific">Artemisia annua</name>
    <name type="common">Sweet wormwood</name>
    <dbReference type="NCBI Taxonomy" id="35608"/>
    <lineage>
        <taxon>Eukaryota</taxon>
        <taxon>Viridiplantae</taxon>
        <taxon>Streptophyta</taxon>
        <taxon>Embryophyta</taxon>
        <taxon>Tracheophyta</taxon>
        <taxon>Spermatophyta</taxon>
        <taxon>Magnoliopsida</taxon>
        <taxon>eudicotyledons</taxon>
        <taxon>Gunneridae</taxon>
        <taxon>Pentapetalae</taxon>
        <taxon>asterids</taxon>
        <taxon>campanulids</taxon>
        <taxon>Asterales</taxon>
        <taxon>Asteraceae</taxon>
        <taxon>Asteroideae</taxon>
        <taxon>Anthemideae</taxon>
        <taxon>Artemisiinae</taxon>
        <taxon>Artemisia</taxon>
    </lineage>
</organism>
<evidence type="ECO:0000256" key="2">
    <source>
        <dbReference type="SAM" id="SignalP"/>
    </source>
</evidence>
<evidence type="ECO:0000313" key="3">
    <source>
        <dbReference type="EMBL" id="PWA45154.1"/>
    </source>
</evidence>